<dbReference type="Pfam" id="PF19190">
    <property type="entry name" value="BACON_2"/>
    <property type="match status" value="2"/>
</dbReference>
<protein>
    <recommendedName>
        <fullName evidence="1">BACON domain-containing protein</fullName>
    </recommendedName>
</protein>
<evidence type="ECO:0000259" key="1">
    <source>
        <dbReference type="Pfam" id="PF19190"/>
    </source>
</evidence>
<dbReference type="AlphaFoldDB" id="F0H8I4"/>
<comment type="caution">
    <text evidence="2">The sequence shown here is derived from an EMBL/GenBank/DDBJ whole genome shotgun (WGS) entry which is preliminary data.</text>
</comment>
<evidence type="ECO:0000313" key="3">
    <source>
        <dbReference type="Proteomes" id="UP000003155"/>
    </source>
</evidence>
<dbReference type="InterPro" id="IPR013783">
    <property type="entry name" value="Ig-like_fold"/>
</dbReference>
<name>F0H8I4_9BACT</name>
<keyword evidence="3" id="KW-1185">Reference proteome</keyword>
<organism evidence="2 3">
    <name type="scientific">Prevotella denticola CRIS 18C-A</name>
    <dbReference type="NCBI Taxonomy" id="944557"/>
    <lineage>
        <taxon>Bacteria</taxon>
        <taxon>Pseudomonadati</taxon>
        <taxon>Bacteroidota</taxon>
        <taxon>Bacteroidia</taxon>
        <taxon>Bacteroidales</taxon>
        <taxon>Prevotellaceae</taxon>
        <taxon>Prevotella</taxon>
    </lineage>
</organism>
<accession>F0H8I4</accession>
<dbReference type="Gene3D" id="2.60.40.10">
    <property type="entry name" value="Immunoglobulins"/>
    <property type="match status" value="2"/>
</dbReference>
<feature type="domain" description="BACON" evidence="1">
    <location>
        <begin position="39"/>
        <end position="117"/>
    </location>
</feature>
<dbReference type="Proteomes" id="UP000003155">
    <property type="component" value="Unassembled WGS sequence"/>
</dbReference>
<evidence type="ECO:0000313" key="2">
    <source>
        <dbReference type="EMBL" id="EGC85924.1"/>
    </source>
</evidence>
<sequence length="542" mass="60476">MKSMNLRKTFYSLFLGGILLCLFSCAKEDEFELPTLVLSENNVAFDKGVGERNISVTTNQSSWVASSPQEGDWISLVQDGNLLKVKVGENKMGVERTGYVLVNANGATGKIEVKQSAADVTLDVVPTAIYLPQTGGEKTIDVTTNSSVYEVTPSEEVDWLKIVKSDEEIKLVAGRNDTYQKREVKLYAKSGSVTREIVVSQSGIQRYILPINPGAPQDVHRIMEYELGRGSYLREYQTAMPAYGLEEMYTFITPSPIFTLIQYCSSDGVTPSQIITVGDGTKAIAAVKDKAFGRFLSDNGYVRSNSESDREYMNEKELLSLKIYISEKENNEGVNLTFTPVMKQTGEYKTFDRIPYYPLELLQADNVKVAQVEQYEKNAGSKEEERTMNENKDTEVSQLQYTLKKNESPSAPYARIHIFYTTDKDGNVPAKLGSVQIGALLFKDTSLGVWKYGNKWIATNEIKKKLGEEGFSYLRSSGNNHFFARERDHLVIAVTCVADNNVPTLALLYSYDPSVSGAGSKAVKAQARMVRNFMEAKQTLKF</sequence>
<dbReference type="EMBL" id="AEXO01000092">
    <property type="protein sequence ID" value="EGC85924.1"/>
    <property type="molecule type" value="Genomic_DNA"/>
</dbReference>
<feature type="domain" description="BACON" evidence="1">
    <location>
        <begin position="124"/>
        <end position="203"/>
    </location>
</feature>
<gene>
    <name evidence="2" type="ORF">HMPREF9303_0659</name>
</gene>
<dbReference type="CDD" id="cd14948">
    <property type="entry name" value="BACON"/>
    <property type="match status" value="2"/>
</dbReference>
<dbReference type="InterPro" id="IPR024361">
    <property type="entry name" value="BACON"/>
</dbReference>
<reference evidence="2 3" key="1">
    <citation type="submission" date="2011-02" db="EMBL/GenBank/DDBJ databases">
        <authorList>
            <person name="Durkin A.S."/>
            <person name="Madupu R."/>
            <person name="Torralba M."/>
            <person name="Gillis M."/>
            <person name="Methe B."/>
            <person name="Sutton G."/>
            <person name="Nelson K.E."/>
        </authorList>
    </citation>
    <scope>NUCLEOTIDE SEQUENCE [LARGE SCALE GENOMIC DNA]</scope>
    <source>
        <strain evidence="2 3">CRIS 18C-A</strain>
    </source>
</reference>
<proteinExistence type="predicted"/>